<dbReference type="AlphaFoldDB" id="A0A1E5W2L1"/>
<keyword evidence="1" id="KW-0812">Transmembrane</keyword>
<sequence>MDGRMKRLYSAASLEPPLSPPLEYVPPTPLPTDLVDYYDHFIGGDEDSGHEIQEDAPPPSYPSLVSEAPLLISDGNFVGMNFDDEEETPFLPRHIIVKCLKHLETRIMDDEQRCPIRWPVPKPYWSYPTFNTRLGYPNQNLDRSYYCGDYDLDYNLLLVNIKNPPLPVAHLNHQLQLGSCSKVLAVGRIFSSRKLMATSGLVNDTISIFDQKAISIPTCQTSKVQFLFVGIGGPLIDDDGNFHGMNFYGVEETPFLPSIILKCLRSFGMFRYVFSYLCTTASPLAYLCMLADLLSLLPTGMHLIHSFGEKFCKVDGSSGDFPNELSVELASNLSQNVVSLASFNGKTMWFACSGILIEYDLHTSVLTSASLIEVRLPNGQCVKGTLQYCNLEFNIAVVNSMVFPDFRAANLYYPMEVETASEVVAVGRIFSSGRLTATRGIVTDKKSNLDCDKLMVSTCKITKTGIGRTLVDFSGSWLLKTLSSAVQADGQCPNPIGFTQQLRSLRTHWLNCHCYLWAQDTDQVQS</sequence>
<protein>
    <submittedName>
        <fullName evidence="2">Uncharacterized protein</fullName>
    </submittedName>
</protein>
<proteinExistence type="predicted"/>
<dbReference type="InterPro" id="IPR009003">
    <property type="entry name" value="Peptidase_S1_PA"/>
</dbReference>
<dbReference type="PANTHER" id="PTHR18868:SF37">
    <property type="entry name" value="OS07G0665300 PROTEIN"/>
    <property type="match status" value="1"/>
</dbReference>
<organism evidence="2 3">
    <name type="scientific">Dichanthelium oligosanthes</name>
    <dbReference type="NCBI Taxonomy" id="888268"/>
    <lineage>
        <taxon>Eukaryota</taxon>
        <taxon>Viridiplantae</taxon>
        <taxon>Streptophyta</taxon>
        <taxon>Embryophyta</taxon>
        <taxon>Tracheophyta</taxon>
        <taxon>Spermatophyta</taxon>
        <taxon>Magnoliopsida</taxon>
        <taxon>Liliopsida</taxon>
        <taxon>Poales</taxon>
        <taxon>Poaceae</taxon>
        <taxon>PACMAD clade</taxon>
        <taxon>Panicoideae</taxon>
        <taxon>Panicodae</taxon>
        <taxon>Paniceae</taxon>
        <taxon>Dichantheliinae</taxon>
        <taxon>Dichanthelium</taxon>
    </lineage>
</organism>
<accession>A0A1E5W2L1</accession>
<keyword evidence="3" id="KW-1185">Reference proteome</keyword>
<evidence type="ECO:0000313" key="3">
    <source>
        <dbReference type="Proteomes" id="UP000095767"/>
    </source>
</evidence>
<dbReference type="PANTHER" id="PTHR18868">
    <property type="entry name" value="OS07G0665300 PROTEIN-RELATED"/>
    <property type="match status" value="1"/>
</dbReference>
<keyword evidence="1" id="KW-1133">Transmembrane helix</keyword>
<dbReference type="SUPFAM" id="SSF50494">
    <property type="entry name" value="Trypsin-like serine proteases"/>
    <property type="match status" value="2"/>
</dbReference>
<reference evidence="2 3" key="1">
    <citation type="submission" date="2016-09" db="EMBL/GenBank/DDBJ databases">
        <title>The draft genome of Dichanthelium oligosanthes: A C3 panicoid grass species.</title>
        <authorList>
            <person name="Studer A.J."/>
            <person name="Schnable J.C."/>
            <person name="Brutnell T.P."/>
        </authorList>
    </citation>
    <scope>NUCLEOTIDE SEQUENCE [LARGE SCALE GENOMIC DNA]</scope>
    <source>
        <strain evidence="3">cv. Kellogg 1175</strain>
        <tissue evidence="2">Leaf</tissue>
    </source>
</reference>
<name>A0A1E5W2L1_9POAL</name>
<dbReference type="EMBL" id="LWDX02023010">
    <property type="protein sequence ID" value="OEL31619.1"/>
    <property type="molecule type" value="Genomic_DNA"/>
</dbReference>
<dbReference type="OrthoDB" id="4217619at2759"/>
<dbReference type="STRING" id="888268.A0A1E5W2L1"/>
<keyword evidence="1" id="KW-0472">Membrane</keyword>
<dbReference type="Proteomes" id="UP000095767">
    <property type="component" value="Unassembled WGS sequence"/>
</dbReference>
<feature type="transmembrane region" description="Helical" evidence="1">
    <location>
        <begin position="272"/>
        <end position="297"/>
    </location>
</feature>
<gene>
    <name evidence="2" type="ORF">BAE44_0007363</name>
</gene>
<evidence type="ECO:0000313" key="2">
    <source>
        <dbReference type="EMBL" id="OEL31619.1"/>
    </source>
</evidence>
<evidence type="ECO:0000256" key="1">
    <source>
        <dbReference type="SAM" id="Phobius"/>
    </source>
</evidence>
<comment type="caution">
    <text evidence="2">The sequence shown here is derived from an EMBL/GenBank/DDBJ whole genome shotgun (WGS) entry which is preliminary data.</text>
</comment>